<dbReference type="Gene3D" id="3.40.1400.10">
    <property type="entry name" value="Sugar-phosphate isomerase, RpiB/LacA/LacB"/>
    <property type="match status" value="1"/>
</dbReference>
<dbReference type="InterPro" id="IPR003500">
    <property type="entry name" value="RpiB_LacA_LacB"/>
</dbReference>
<dbReference type="GO" id="GO:0009052">
    <property type="term" value="P:pentose-phosphate shunt, non-oxidative branch"/>
    <property type="evidence" value="ECO:0007669"/>
    <property type="project" value="TreeGrafter"/>
</dbReference>
<dbReference type="InterPro" id="IPR036569">
    <property type="entry name" value="RpiB_LacA_LacB_sf"/>
</dbReference>
<evidence type="ECO:0000256" key="1">
    <source>
        <dbReference type="ARBA" id="ARBA00008754"/>
    </source>
</evidence>
<reference evidence="3" key="1">
    <citation type="submission" date="2017-09" db="EMBL/GenBank/DDBJ databases">
        <title>Depth-based differentiation of microbial function through sediment-hosted aquifers and enrichment of novel symbionts in the deep terrestrial subsurface.</title>
        <authorList>
            <person name="Probst A.J."/>
            <person name="Ladd B."/>
            <person name="Jarett J.K."/>
            <person name="Geller-Mcgrath D.E."/>
            <person name="Sieber C.M.K."/>
            <person name="Emerson J.B."/>
            <person name="Anantharaman K."/>
            <person name="Thomas B.C."/>
            <person name="Malmstrom R."/>
            <person name="Stieglmeier M."/>
            <person name="Klingl A."/>
            <person name="Woyke T."/>
            <person name="Ryan C.M."/>
            <person name="Banfield J.F."/>
        </authorList>
    </citation>
    <scope>NUCLEOTIDE SEQUENCE [LARGE SCALE GENOMIC DNA]</scope>
</reference>
<gene>
    <name evidence="2" type="ORF">COY98_00045</name>
</gene>
<dbReference type="GO" id="GO:0019316">
    <property type="term" value="P:D-allose catabolic process"/>
    <property type="evidence" value="ECO:0007669"/>
    <property type="project" value="TreeGrafter"/>
</dbReference>
<dbReference type="Pfam" id="PF02502">
    <property type="entry name" value="LacAB_rpiB"/>
    <property type="match status" value="1"/>
</dbReference>
<dbReference type="AlphaFoldDB" id="A0A2M7Q720"/>
<dbReference type="NCBIfam" id="NF004051">
    <property type="entry name" value="PRK05571.1"/>
    <property type="match status" value="1"/>
</dbReference>
<comment type="caution">
    <text evidence="2">The sequence shown here is derived from an EMBL/GenBank/DDBJ whole genome shotgun (WGS) entry which is preliminary data.</text>
</comment>
<dbReference type="PIRSF" id="PIRSF005384">
    <property type="entry name" value="RpiB_LacA_B"/>
    <property type="match status" value="1"/>
</dbReference>
<sequence length="146" mass="16062">MRIYIGTDHAGFELKEKLVVFLRELGHDVEDMGAHSFEALDDYPDFIRPVAEAVAHDPQSRGIILGGSGQGEAMCANRVKGARAAVYYGGAVDIVVLSREHNDANILSLGARFVETEEAKEVVRVWLETPFSGAEKHARRIAKLDK</sequence>
<protein>
    <submittedName>
        <fullName evidence="2">Ribose-5-phosphate isomerase</fullName>
    </submittedName>
</protein>
<organism evidence="2 3">
    <name type="scientific">Candidatus Yonathbacteria bacterium CG_4_10_14_0_8_um_filter_43_17</name>
    <dbReference type="NCBI Taxonomy" id="1975099"/>
    <lineage>
        <taxon>Bacteria</taxon>
        <taxon>Candidatus Yonathiibacteriota</taxon>
    </lineage>
</organism>
<evidence type="ECO:0000313" key="2">
    <source>
        <dbReference type="EMBL" id="PIY58774.1"/>
    </source>
</evidence>
<keyword evidence="2" id="KW-0413">Isomerase</keyword>
<comment type="similarity">
    <text evidence="1">Belongs to the LacAB/RpiB family.</text>
</comment>
<dbReference type="PANTHER" id="PTHR30345">
    <property type="entry name" value="RIBOSE-5-PHOSPHATE ISOMERASE B"/>
    <property type="match status" value="1"/>
</dbReference>
<name>A0A2M7Q720_9BACT</name>
<accession>A0A2M7Q720</accession>
<dbReference type="PANTHER" id="PTHR30345:SF0">
    <property type="entry name" value="DNA DAMAGE-REPAIR_TOLERATION PROTEIN DRT102"/>
    <property type="match status" value="1"/>
</dbReference>
<dbReference type="NCBIfam" id="TIGR00689">
    <property type="entry name" value="rpiB_lacA_lacB"/>
    <property type="match status" value="1"/>
</dbReference>
<dbReference type="Proteomes" id="UP000230732">
    <property type="component" value="Unassembled WGS sequence"/>
</dbReference>
<dbReference type="EMBL" id="PFKX01000005">
    <property type="protein sequence ID" value="PIY58774.1"/>
    <property type="molecule type" value="Genomic_DNA"/>
</dbReference>
<proteinExistence type="inferred from homology"/>
<evidence type="ECO:0000313" key="3">
    <source>
        <dbReference type="Proteomes" id="UP000230732"/>
    </source>
</evidence>
<dbReference type="GO" id="GO:0004751">
    <property type="term" value="F:ribose-5-phosphate isomerase activity"/>
    <property type="evidence" value="ECO:0007669"/>
    <property type="project" value="TreeGrafter"/>
</dbReference>
<dbReference type="SUPFAM" id="SSF89623">
    <property type="entry name" value="Ribose/Galactose isomerase RpiB/AlsB"/>
    <property type="match status" value="1"/>
</dbReference>